<dbReference type="EMBL" id="CP022098">
    <property type="protein sequence ID" value="ATB40281.1"/>
    <property type="molecule type" value="Genomic_DNA"/>
</dbReference>
<dbReference type="Proteomes" id="UP000217257">
    <property type="component" value="Chromosome"/>
</dbReference>
<sequence>MRPQRLSFWLALVGLSLGGPALADEPARTLYVKAKNTHLKASGSPTADTLRVLQPGHPVSYLGREGSTPWHRVSVAADQGSLQGFIYQANLSSSPPALEVLSKDPRKPLSPEAFASSGAAIKAIGPGTIEFGKTLEHAESVQQLIHLSELASEVRDADVAAYARAAGLPEVVGSGQVTPPRPAKTQNKKRKGKK</sequence>
<organism evidence="3 4">
    <name type="scientific">Cystobacter fuscus</name>
    <dbReference type="NCBI Taxonomy" id="43"/>
    <lineage>
        <taxon>Bacteria</taxon>
        <taxon>Pseudomonadati</taxon>
        <taxon>Myxococcota</taxon>
        <taxon>Myxococcia</taxon>
        <taxon>Myxococcales</taxon>
        <taxon>Cystobacterineae</taxon>
        <taxon>Archangiaceae</taxon>
        <taxon>Cystobacter</taxon>
    </lineage>
</organism>
<protein>
    <recommendedName>
        <fullName evidence="5">SH3b domain-containing protein</fullName>
    </recommendedName>
</protein>
<evidence type="ECO:0008006" key="5">
    <source>
        <dbReference type="Google" id="ProtNLM"/>
    </source>
</evidence>
<feature type="chain" id="PRO_5013372572" description="SH3b domain-containing protein" evidence="2">
    <location>
        <begin position="24"/>
        <end position="194"/>
    </location>
</feature>
<name>A0A250JA40_9BACT</name>
<feature type="signal peptide" evidence="2">
    <location>
        <begin position="1"/>
        <end position="23"/>
    </location>
</feature>
<evidence type="ECO:0000313" key="3">
    <source>
        <dbReference type="EMBL" id="ATB40281.1"/>
    </source>
</evidence>
<proteinExistence type="predicted"/>
<evidence type="ECO:0000256" key="2">
    <source>
        <dbReference type="SAM" id="SignalP"/>
    </source>
</evidence>
<dbReference type="KEGG" id="cfus:CYFUS_005729"/>
<feature type="region of interest" description="Disordered" evidence="1">
    <location>
        <begin position="170"/>
        <end position="194"/>
    </location>
</feature>
<reference evidence="3 4" key="1">
    <citation type="submission" date="2017-06" db="EMBL/GenBank/DDBJ databases">
        <title>Sequencing and comparative analysis of myxobacterial genomes.</title>
        <authorList>
            <person name="Rupp O."/>
            <person name="Goesmann A."/>
            <person name="Sogaard-Andersen L."/>
        </authorList>
    </citation>
    <scope>NUCLEOTIDE SEQUENCE [LARGE SCALE GENOMIC DNA]</scope>
    <source>
        <strain evidence="3 4">DSM 52655</strain>
    </source>
</reference>
<evidence type="ECO:0000256" key="1">
    <source>
        <dbReference type="SAM" id="MobiDB-lite"/>
    </source>
</evidence>
<keyword evidence="2" id="KW-0732">Signal</keyword>
<gene>
    <name evidence="3" type="ORF">CYFUS_005729</name>
</gene>
<accession>A0A250JA40</accession>
<dbReference type="RefSeq" id="WP_095988174.1">
    <property type="nucleotide sequence ID" value="NZ_CP022098.1"/>
</dbReference>
<evidence type="ECO:0000313" key="4">
    <source>
        <dbReference type="Proteomes" id="UP000217257"/>
    </source>
</evidence>
<dbReference type="AlphaFoldDB" id="A0A250JA40"/>